<keyword evidence="2" id="KW-1185">Reference proteome</keyword>
<comment type="caution">
    <text evidence="1">The sequence shown here is derived from an EMBL/GenBank/DDBJ whole genome shotgun (WGS) entry which is preliminary data.</text>
</comment>
<dbReference type="Pfam" id="PF13148">
    <property type="entry name" value="DUF3987"/>
    <property type="match status" value="1"/>
</dbReference>
<evidence type="ECO:0000313" key="1">
    <source>
        <dbReference type="EMBL" id="MEI5688952.1"/>
    </source>
</evidence>
<name>A0ABU8H7C7_9SPHN</name>
<organism evidence="1 2">
    <name type="scientific">Sphingomonas kyungheensis</name>
    <dbReference type="NCBI Taxonomy" id="1069987"/>
    <lineage>
        <taxon>Bacteria</taxon>
        <taxon>Pseudomonadati</taxon>
        <taxon>Pseudomonadota</taxon>
        <taxon>Alphaproteobacteria</taxon>
        <taxon>Sphingomonadales</taxon>
        <taxon>Sphingomonadaceae</taxon>
        <taxon>Sphingomonas</taxon>
    </lineage>
</organism>
<gene>
    <name evidence="1" type="ORF">V8201_17810</name>
</gene>
<dbReference type="EMBL" id="JBBBDM010000016">
    <property type="protein sequence ID" value="MEI5688952.1"/>
    <property type="molecule type" value="Genomic_DNA"/>
</dbReference>
<dbReference type="Proteomes" id="UP001367771">
    <property type="component" value="Unassembled WGS sequence"/>
</dbReference>
<protein>
    <submittedName>
        <fullName evidence="1">DUF3987 domain-containing protein</fullName>
    </submittedName>
</protein>
<dbReference type="RefSeq" id="WP_336546127.1">
    <property type="nucleotide sequence ID" value="NZ_JBBBDM010000016.1"/>
</dbReference>
<evidence type="ECO:0000313" key="2">
    <source>
        <dbReference type="Proteomes" id="UP001367771"/>
    </source>
</evidence>
<accession>A0ABU8H7C7</accession>
<dbReference type="InterPro" id="IPR025048">
    <property type="entry name" value="DUF3987"/>
</dbReference>
<sequence length="346" mass="38836">MLRQLEEPEPPRQIRYITNDATPEKLGELCRDNPDGLLVHRDELLTMFTELDQEEKASGRGFLMTGWGGLDGYTVDRIIRGTIRIEAVNVSLFGTTQPNRLLNYMRSSLKSHDDGLVQRLQLLVWPDPPSSAFINNDRGRNEAARYAALSCYERLAGLNAEMVEAECDADHTNGAIPYLRFAPAAQAQFDAWRVKLEGDVAELDTTDPLRGHFSKYRGLAPRLALVCHLASGGVGPVSLDAWVMAELWIMYLKGHARRIYSAMETDSTDTAMKIVHKIKTEKLEGTFTARDIYKPGWSGLKDPERVKSALALLSDYDWLSAERIMTGGQPKMIYTVNPKVLNKTLH</sequence>
<proteinExistence type="predicted"/>
<reference evidence="1 2" key="1">
    <citation type="journal article" date="2013" name="Int. J. Syst. Evol. Microbiol.">
        <title>Sphingomonas kyungheensis sp. nov., a bacterium with ginsenoside-converting activity isolated from soil of a ginseng field.</title>
        <authorList>
            <person name="Son H.M."/>
            <person name="Yang J.E."/>
            <person name="Park Y."/>
            <person name="Han C.K."/>
            <person name="Kim S.G."/>
            <person name="Kook M."/>
            <person name="Yi T.H."/>
        </authorList>
    </citation>
    <scope>NUCLEOTIDE SEQUENCE [LARGE SCALE GENOMIC DNA]</scope>
    <source>
        <strain evidence="1 2">LMG 26582</strain>
    </source>
</reference>